<dbReference type="GO" id="GO:0004180">
    <property type="term" value="F:carboxypeptidase activity"/>
    <property type="evidence" value="ECO:0007669"/>
    <property type="project" value="UniProtKB-ARBA"/>
</dbReference>
<dbReference type="Proteomes" id="UP000236655">
    <property type="component" value="Chromosome"/>
</dbReference>
<evidence type="ECO:0000256" key="4">
    <source>
        <dbReference type="ARBA" id="ARBA00022960"/>
    </source>
</evidence>
<reference evidence="11" key="1">
    <citation type="submission" date="2017-11" db="EMBL/GenBank/DDBJ databases">
        <authorList>
            <person name="Chan K.G."/>
            <person name="Lee L.S."/>
        </authorList>
    </citation>
    <scope>NUCLEOTIDE SEQUENCE [LARGE SCALE GENOMIC DNA]</scope>
    <source>
        <strain evidence="11">DSM 100970</strain>
    </source>
</reference>
<evidence type="ECO:0000256" key="5">
    <source>
        <dbReference type="ARBA" id="ARBA00022984"/>
    </source>
</evidence>
<feature type="active site" description="Nucleophile" evidence="7">
    <location>
        <position position="469"/>
    </location>
</feature>
<dbReference type="PANTHER" id="PTHR41533:SF2">
    <property type="entry name" value="BLR7131 PROTEIN"/>
    <property type="match status" value="1"/>
</dbReference>
<comment type="pathway">
    <text evidence="1 7">Cell wall biogenesis; peptidoglycan biosynthesis.</text>
</comment>
<sequence>MRKTGISYYKYVILLGFCLLGSSYANDIDAQVKAAITGKINSSGGASRIMCANKLRCSLALTTQQYNQESSTILWSHNGKILPNANQLIEILQNSYKDALYPEDYHLSIINQLTQQVSSAPMMQPPIAALADLDTTLTDAFLLYAKHMATGRVDNLAVYPTWTISKRAVNLPDLLQKATHGGNVTQVLNGLTPTYPGYLELKSQLEKYQNIASNGGWGQIAAGASLKIGSKGTRVSQLQKRLAITGEYTTTEKTTIFDKALKQAVMKFQAHHGLKANGIVDKQTLQALNVSVNQIIKLIELNMDRLRWLPLQTSKQYLLVNIPNFSLDVMESGQSILNMPVIVGKGANRSCVLSSKISYIEINPYWSVPDSIGRKEILPKLQQDPNYLAKEQMNVYNGSFANPPIDPSRIDWKKVNPNNMPYKFRQMPGEKNALGNIKFIFPNVCGIYLHDTPTRNLFGRNRRDFSHGCIRVGKPVELADYLLSDKPNWDGDRVESQIKSGKRQIVYLAEPMDVNIIYGTVWVDNNGELQFRNDIYQIDNVDYPVYLPKESITETESDDNE</sequence>
<evidence type="ECO:0000256" key="8">
    <source>
        <dbReference type="SAM" id="SignalP"/>
    </source>
</evidence>
<dbReference type="SUPFAM" id="SSF47090">
    <property type="entry name" value="PGBD-like"/>
    <property type="match status" value="1"/>
</dbReference>
<dbReference type="SUPFAM" id="SSF141523">
    <property type="entry name" value="L,D-transpeptidase catalytic domain-like"/>
    <property type="match status" value="1"/>
</dbReference>
<keyword evidence="4 7" id="KW-0133">Cell shape</keyword>
<evidence type="ECO:0000313" key="10">
    <source>
        <dbReference type="EMBL" id="AUR52317.1"/>
    </source>
</evidence>
<dbReference type="InterPro" id="IPR045380">
    <property type="entry name" value="LD_TPept_scaffold_dom"/>
</dbReference>
<evidence type="ECO:0000256" key="1">
    <source>
        <dbReference type="ARBA" id="ARBA00004752"/>
    </source>
</evidence>
<dbReference type="Gene3D" id="1.10.101.10">
    <property type="entry name" value="PGBD-like superfamily/PGBD"/>
    <property type="match status" value="1"/>
</dbReference>
<dbReference type="InterPro" id="IPR005490">
    <property type="entry name" value="LD_TPept_cat_dom"/>
</dbReference>
<dbReference type="GO" id="GO:0009252">
    <property type="term" value="P:peptidoglycan biosynthetic process"/>
    <property type="evidence" value="ECO:0007669"/>
    <property type="project" value="UniProtKB-UniPathway"/>
</dbReference>
<dbReference type="KEGG" id="nba:CUN60_08415"/>
<dbReference type="OrthoDB" id="9787225at2"/>
<keyword evidence="5 7" id="KW-0573">Peptidoglycan synthesis</keyword>
<dbReference type="GO" id="GO:0071555">
    <property type="term" value="P:cell wall organization"/>
    <property type="evidence" value="ECO:0007669"/>
    <property type="project" value="UniProtKB-UniRule"/>
</dbReference>
<organism evidence="10 11">
    <name type="scientific">Aquella oligotrophica</name>
    <dbReference type="NCBI Taxonomy" id="2067065"/>
    <lineage>
        <taxon>Bacteria</taxon>
        <taxon>Pseudomonadati</taxon>
        <taxon>Pseudomonadota</taxon>
        <taxon>Betaproteobacteria</taxon>
        <taxon>Neisseriales</taxon>
        <taxon>Neisseriaceae</taxon>
        <taxon>Aquella</taxon>
    </lineage>
</organism>
<feature type="signal peptide" evidence="8">
    <location>
        <begin position="1"/>
        <end position="25"/>
    </location>
</feature>
<dbReference type="AlphaFoldDB" id="A0A2I7N771"/>
<evidence type="ECO:0000256" key="7">
    <source>
        <dbReference type="PROSITE-ProRule" id="PRU01373"/>
    </source>
</evidence>
<evidence type="ECO:0000256" key="6">
    <source>
        <dbReference type="ARBA" id="ARBA00023316"/>
    </source>
</evidence>
<dbReference type="Pfam" id="PF20142">
    <property type="entry name" value="Scaffold"/>
    <property type="match status" value="1"/>
</dbReference>
<feature type="domain" description="L,D-TPase catalytic" evidence="9">
    <location>
        <begin position="316"/>
        <end position="497"/>
    </location>
</feature>
<dbReference type="GO" id="GO:0016740">
    <property type="term" value="F:transferase activity"/>
    <property type="evidence" value="ECO:0007669"/>
    <property type="project" value="UniProtKB-KW"/>
</dbReference>
<comment type="similarity">
    <text evidence="2">Belongs to the YkuD family.</text>
</comment>
<dbReference type="PANTHER" id="PTHR41533">
    <property type="entry name" value="L,D-TRANSPEPTIDASE HI_1667-RELATED"/>
    <property type="match status" value="1"/>
</dbReference>
<dbReference type="CDD" id="cd16913">
    <property type="entry name" value="YkuD_like"/>
    <property type="match status" value="1"/>
</dbReference>
<name>A0A2I7N771_9NEIS</name>
<evidence type="ECO:0000256" key="3">
    <source>
        <dbReference type="ARBA" id="ARBA00022679"/>
    </source>
</evidence>
<dbReference type="RefSeq" id="WP_102951610.1">
    <property type="nucleotide sequence ID" value="NZ_CP024847.1"/>
</dbReference>
<dbReference type="InterPro" id="IPR038063">
    <property type="entry name" value="Transpep_catalytic_dom"/>
</dbReference>
<dbReference type="Gene3D" id="2.40.440.10">
    <property type="entry name" value="L,D-transpeptidase catalytic domain-like"/>
    <property type="match status" value="1"/>
</dbReference>
<protein>
    <recommendedName>
        <fullName evidence="9">L,D-TPase catalytic domain-containing protein</fullName>
    </recommendedName>
</protein>
<proteinExistence type="inferred from homology"/>
<dbReference type="InterPro" id="IPR002477">
    <property type="entry name" value="Peptidoglycan-bd-like"/>
</dbReference>
<keyword evidence="3" id="KW-0808">Transferase</keyword>
<dbReference type="PROSITE" id="PS52029">
    <property type="entry name" value="LD_TPASE"/>
    <property type="match status" value="1"/>
</dbReference>
<dbReference type="UniPathway" id="UPA00219"/>
<gene>
    <name evidence="10" type="ORF">CUN60_08415</name>
</gene>
<evidence type="ECO:0000259" key="9">
    <source>
        <dbReference type="PROSITE" id="PS52029"/>
    </source>
</evidence>
<keyword evidence="8" id="KW-0732">Signal</keyword>
<evidence type="ECO:0000256" key="2">
    <source>
        <dbReference type="ARBA" id="ARBA00005992"/>
    </source>
</evidence>
<dbReference type="InterPro" id="IPR036366">
    <property type="entry name" value="PGBDSf"/>
</dbReference>
<keyword evidence="6 7" id="KW-0961">Cell wall biogenesis/degradation</keyword>
<dbReference type="GO" id="GO:0008360">
    <property type="term" value="P:regulation of cell shape"/>
    <property type="evidence" value="ECO:0007669"/>
    <property type="project" value="UniProtKB-UniRule"/>
</dbReference>
<feature type="active site" description="Proton donor/acceptor" evidence="7">
    <location>
        <position position="450"/>
    </location>
</feature>
<evidence type="ECO:0000313" key="11">
    <source>
        <dbReference type="Proteomes" id="UP000236655"/>
    </source>
</evidence>
<dbReference type="Pfam" id="PF03734">
    <property type="entry name" value="YkuD"/>
    <property type="match status" value="1"/>
</dbReference>
<accession>A0A2I7N771</accession>
<dbReference type="InterPro" id="IPR052905">
    <property type="entry name" value="LD-transpeptidase_YkuD-like"/>
</dbReference>
<dbReference type="EMBL" id="CP024847">
    <property type="protein sequence ID" value="AUR52317.1"/>
    <property type="molecule type" value="Genomic_DNA"/>
</dbReference>
<dbReference type="InterPro" id="IPR036365">
    <property type="entry name" value="PGBD-like_sf"/>
</dbReference>
<feature type="chain" id="PRO_5014364440" description="L,D-TPase catalytic domain-containing protein" evidence="8">
    <location>
        <begin position="26"/>
        <end position="561"/>
    </location>
</feature>
<keyword evidence="11" id="KW-1185">Reference proteome</keyword>
<dbReference type="Pfam" id="PF01471">
    <property type="entry name" value="PG_binding_1"/>
    <property type="match status" value="1"/>
</dbReference>